<evidence type="ECO:0000259" key="2">
    <source>
        <dbReference type="Pfam" id="PF01030"/>
    </source>
</evidence>
<organism evidence="3 4">
    <name type="scientific">Diploscapter pachys</name>
    <dbReference type="NCBI Taxonomy" id="2018661"/>
    <lineage>
        <taxon>Eukaryota</taxon>
        <taxon>Metazoa</taxon>
        <taxon>Ecdysozoa</taxon>
        <taxon>Nematoda</taxon>
        <taxon>Chromadorea</taxon>
        <taxon>Rhabditida</taxon>
        <taxon>Rhabditina</taxon>
        <taxon>Rhabditomorpha</taxon>
        <taxon>Rhabditoidea</taxon>
        <taxon>Rhabditidae</taxon>
        <taxon>Diploscapter</taxon>
    </lineage>
</organism>
<evidence type="ECO:0000256" key="1">
    <source>
        <dbReference type="SAM" id="Phobius"/>
    </source>
</evidence>
<gene>
    <name evidence="3" type="ORF">WR25_12956</name>
</gene>
<keyword evidence="4" id="KW-1185">Reference proteome</keyword>
<dbReference type="InterPro" id="IPR000494">
    <property type="entry name" value="Rcpt_L-dom"/>
</dbReference>
<dbReference type="InterPro" id="IPR053079">
    <property type="entry name" value="SPS2_domain"/>
</dbReference>
<dbReference type="InterPro" id="IPR036941">
    <property type="entry name" value="Rcpt_L-dom_sf"/>
</dbReference>
<sequence length="233" mass="26605">MINVKSITGCLIIKGSGMTSLRAFSNLEVVKYDKDLCPGSFINFEKYMVLISAYIAAILVSDNMLLRYLGMPKLRKVRKFNNNKICLKIQITAGFSGMRLIFNPSVCLFEEENNRLLNTEKFVNFHVDICDPTRTYCRLDIEQGIFNEANLPTGCQVLEYVLLLNYTKPTEELQYKLNSIEEIWGALIITNTDLTSISFPKLNKIYNTALQFPTILVQNNTLLKSISFPEMKV</sequence>
<keyword evidence="1" id="KW-1133">Transmembrane helix</keyword>
<dbReference type="Pfam" id="PF01030">
    <property type="entry name" value="Recep_L_domain"/>
    <property type="match status" value="2"/>
</dbReference>
<dbReference type="STRING" id="2018661.A0A2A2K319"/>
<dbReference type="PANTHER" id="PTHR21662">
    <property type="entry name" value="RECEPTOR PROTEIN-TYROSINE KINASE"/>
    <property type="match status" value="1"/>
</dbReference>
<comment type="caution">
    <text evidence="3">The sequence shown here is derived from an EMBL/GenBank/DDBJ whole genome shotgun (WGS) entry which is preliminary data.</text>
</comment>
<keyword evidence="1" id="KW-0812">Transmembrane</keyword>
<feature type="domain" description="Receptor L-domain" evidence="2">
    <location>
        <begin position="154"/>
        <end position="232"/>
    </location>
</feature>
<protein>
    <recommendedName>
        <fullName evidence="2">Receptor L-domain domain-containing protein</fullName>
    </recommendedName>
</protein>
<proteinExistence type="predicted"/>
<dbReference type="SUPFAM" id="SSF52058">
    <property type="entry name" value="L domain-like"/>
    <property type="match status" value="2"/>
</dbReference>
<reference evidence="3 4" key="1">
    <citation type="journal article" date="2017" name="Curr. Biol.">
        <title>Genome architecture and evolution of a unichromosomal asexual nematode.</title>
        <authorList>
            <person name="Fradin H."/>
            <person name="Zegar C."/>
            <person name="Gutwein M."/>
            <person name="Lucas J."/>
            <person name="Kovtun M."/>
            <person name="Corcoran D."/>
            <person name="Baugh L.R."/>
            <person name="Kiontke K."/>
            <person name="Gunsalus K."/>
            <person name="Fitch D.H."/>
            <person name="Piano F."/>
        </authorList>
    </citation>
    <scope>NUCLEOTIDE SEQUENCE [LARGE SCALE GENOMIC DNA]</scope>
    <source>
        <strain evidence="3">PF1309</strain>
    </source>
</reference>
<evidence type="ECO:0000313" key="3">
    <source>
        <dbReference type="EMBL" id="PAV68311.1"/>
    </source>
</evidence>
<dbReference type="EMBL" id="LIAE01009773">
    <property type="protein sequence ID" value="PAV68311.1"/>
    <property type="molecule type" value="Genomic_DNA"/>
</dbReference>
<evidence type="ECO:0000313" key="4">
    <source>
        <dbReference type="Proteomes" id="UP000218231"/>
    </source>
</evidence>
<feature type="transmembrane region" description="Helical" evidence="1">
    <location>
        <begin position="47"/>
        <end position="69"/>
    </location>
</feature>
<dbReference type="OrthoDB" id="5809444at2759"/>
<name>A0A2A2K319_9BILA</name>
<dbReference type="AlphaFoldDB" id="A0A2A2K319"/>
<dbReference type="Proteomes" id="UP000218231">
    <property type="component" value="Unassembled WGS sequence"/>
</dbReference>
<dbReference type="Gene3D" id="3.80.20.20">
    <property type="entry name" value="Receptor L-domain"/>
    <property type="match status" value="2"/>
</dbReference>
<dbReference type="PANTHER" id="PTHR21662:SF28">
    <property type="entry name" value="PROTEIN IRLD-34"/>
    <property type="match status" value="1"/>
</dbReference>
<keyword evidence="1" id="KW-0472">Membrane</keyword>
<feature type="domain" description="Receptor L-domain" evidence="2">
    <location>
        <begin position="3"/>
        <end position="88"/>
    </location>
</feature>
<accession>A0A2A2K319</accession>